<evidence type="ECO:0008006" key="3">
    <source>
        <dbReference type="Google" id="ProtNLM"/>
    </source>
</evidence>
<dbReference type="SUPFAM" id="SSF57863">
    <property type="entry name" value="ArfGap/RecO-like zinc finger"/>
    <property type="match status" value="1"/>
</dbReference>
<sequence length="228" mass="26698">MQFNKINAIITNLYHKKNYYLLNLFHSKGITNTIVYSSTIKKFKSNINNLVKANFEIVKENNLCKILEVNDEEFILKDLIYEKLLIINLWAKLINLSFDDGECFQLFTEATESLNTSSLKEANLIDLQYKIRFLIIKGFLYLSKSCFKCSNQIENNYYYDIHMNGFNCINCTNNKNHYINTGSFKYLEFTTQKGICSTLNVNLNSKSKALIEFMLKNKINTEFEKILL</sequence>
<dbReference type="RefSeq" id="WP_108729044.1">
    <property type="nucleotide sequence ID" value="NZ_CP025785.1"/>
</dbReference>
<proteinExistence type="predicted"/>
<accession>A0A2S1LWH5</accession>
<evidence type="ECO:0000313" key="2">
    <source>
        <dbReference type="Proteomes" id="UP000244655"/>
    </source>
</evidence>
<dbReference type="Proteomes" id="UP000244655">
    <property type="component" value="Chromosome"/>
</dbReference>
<protein>
    <recommendedName>
        <fullName evidence="3">DNA repair protein RecO</fullName>
    </recommendedName>
</protein>
<evidence type="ECO:0000313" key="1">
    <source>
        <dbReference type="EMBL" id="AWG42644.1"/>
    </source>
</evidence>
<dbReference type="InterPro" id="IPR037278">
    <property type="entry name" value="ARFGAP/RecO"/>
</dbReference>
<dbReference type="AlphaFoldDB" id="A0A2S1LWH5"/>
<reference evidence="1 2" key="1">
    <citation type="submission" date="2018-01" db="EMBL/GenBank/DDBJ databases">
        <title>Genome sequence of Borrelia tachyglossi.</title>
        <authorList>
            <person name="Gofton A.W."/>
        </authorList>
    </citation>
    <scope>NUCLEOTIDE SEQUENCE [LARGE SCALE GENOMIC DNA]</scope>
    <source>
        <strain evidence="1 2">Bc-F10-1268</strain>
    </source>
</reference>
<dbReference type="OrthoDB" id="350410at2"/>
<dbReference type="EMBL" id="CP025785">
    <property type="protein sequence ID" value="AWG42644.1"/>
    <property type="molecule type" value="Genomic_DNA"/>
</dbReference>
<gene>
    <name evidence="1" type="ORF">CR532_01315</name>
</gene>
<name>A0A2S1LWH5_9SPIR</name>
<organism evidence="1 2">
    <name type="scientific">Candidatus Borreliella tachyglossi</name>
    <dbReference type="NCBI Taxonomy" id="1964448"/>
    <lineage>
        <taxon>Bacteria</taxon>
        <taxon>Pseudomonadati</taxon>
        <taxon>Spirochaetota</taxon>
        <taxon>Spirochaetia</taxon>
        <taxon>Spirochaetales</taxon>
        <taxon>Borreliaceae</taxon>
        <taxon>Borreliella</taxon>
    </lineage>
</organism>
<keyword evidence="2" id="KW-1185">Reference proteome</keyword>